<dbReference type="EMBL" id="JAOAOG010000054">
    <property type="protein sequence ID" value="KAJ6251778.1"/>
    <property type="molecule type" value="Genomic_DNA"/>
</dbReference>
<dbReference type="Pfam" id="PF00149">
    <property type="entry name" value="Metallophos"/>
    <property type="match status" value="1"/>
</dbReference>
<name>A0ABQ8Z4F0_9EUKA</name>
<reference evidence="3" key="1">
    <citation type="submission" date="2022-08" db="EMBL/GenBank/DDBJ databases">
        <title>Novel sulfate-reducing endosymbionts in the free-living metamonad Anaeramoeba.</title>
        <authorList>
            <person name="Jerlstrom-Hultqvist J."/>
            <person name="Cepicka I."/>
            <person name="Gallot-Lavallee L."/>
            <person name="Salas-Leiva D."/>
            <person name="Curtis B.A."/>
            <person name="Zahonova K."/>
            <person name="Pipaliya S."/>
            <person name="Dacks J."/>
            <person name="Roger A.J."/>
        </authorList>
    </citation>
    <scope>NUCLEOTIDE SEQUENCE</scope>
    <source>
        <strain evidence="3">Schooner1</strain>
    </source>
</reference>
<feature type="transmembrane region" description="Helical" evidence="1">
    <location>
        <begin position="546"/>
        <end position="569"/>
    </location>
</feature>
<keyword evidence="3" id="KW-0347">Helicase</keyword>
<evidence type="ECO:0000256" key="1">
    <source>
        <dbReference type="SAM" id="Phobius"/>
    </source>
</evidence>
<sequence>MIYHKKLIRDYCTCCIFTLVFFFVTLFSVLTYPGTVTPINKTNTWADGEGNTTDGSFWFFHISDTHSQASFNDSNDNFKEVLAVADDLDPLFIINTGDLSEGCPDLDGIGLCYEDKKNWEAYKGVMEEFNVFDKESVGTWNDFDTNAPFILDIRGERDVYSVLKDSSADNYYYPYGSLGSRFQSDNRRKVNRFTYDLSYGKYEIITTDLQEEPMLSFPFGYYNTPIQERLDLFEDELISAKESDPSSIIVATHHPTALITDNYHSSKTGKTFRQLLKDYDVELLLVGHLHTVGWNGIILGQTDGVIELGASSIRFNAMFDFIVYDNDLISWKQVLTKDLDGPLIFITNPPNAQFLTSHQPINKIAKSKYLRVMTFDQHLGEKSKVSKVTATITIQGSDKKDTFELSRSDASQPLWIKEWDPSKYSESELNTIEVTVECKNGDKLKESHKFSTVGKQDQIIGSFNRYYQQLNSYAFLLSSFIVLYIFLVIFLLFGTKIVRHVFFTKEKFENLSIEMGNLVVSSKLKETSLLKILKFHFTFNLWKYSLFSNTAFIIFTISGLSLLILPMAIGPMIKPGIWGASLLYGIRSNGSFQFELNNFTYASLFLACVYWPFLNIISKNTVKKNIHNSIFEKKKYLIFKPSFWVALIGFFITVIFSWTQLMHYEMLGILLSMNIFWNSLFLLIYLIIVIIKDFKKSKNITINLHDENDLDNNNEALLQLEDKESSTSEDI</sequence>
<keyword evidence="1" id="KW-1133">Transmembrane helix</keyword>
<evidence type="ECO:0000313" key="3">
    <source>
        <dbReference type="EMBL" id="KAJ6251778.1"/>
    </source>
</evidence>
<dbReference type="SUPFAM" id="SSF56300">
    <property type="entry name" value="Metallo-dependent phosphatases"/>
    <property type="match status" value="1"/>
</dbReference>
<dbReference type="InterPro" id="IPR004843">
    <property type="entry name" value="Calcineurin-like_PHP"/>
</dbReference>
<feature type="transmembrane region" description="Helical" evidence="1">
    <location>
        <begin position="12"/>
        <end position="32"/>
    </location>
</feature>
<keyword evidence="3" id="KW-0067">ATP-binding</keyword>
<dbReference type="PANTHER" id="PTHR14795">
    <property type="entry name" value="HELICASE RELATED"/>
    <property type="match status" value="1"/>
</dbReference>
<evidence type="ECO:0000259" key="2">
    <source>
        <dbReference type="Pfam" id="PF00149"/>
    </source>
</evidence>
<feature type="transmembrane region" description="Helical" evidence="1">
    <location>
        <begin position="637"/>
        <end position="661"/>
    </location>
</feature>
<organism evidence="3 4">
    <name type="scientific">Anaeramoeba flamelloides</name>
    <dbReference type="NCBI Taxonomy" id="1746091"/>
    <lineage>
        <taxon>Eukaryota</taxon>
        <taxon>Metamonada</taxon>
        <taxon>Anaeramoebidae</taxon>
        <taxon>Anaeramoeba</taxon>
    </lineage>
</organism>
<feature type="transmembrane region" description="Helical" evidence="1">
    <location>
        <begin position="667"/>
        <end position="691"/>
    </location>
</feature>
<keyword evidence="1" id="KW-0472">Membrane</keyword>
<dbReference type="GO" id="GO:0004386">
    <property type="term" value="F:helicase activity"/>
    <property type="evidence" value="ECO:0007669"/>
    <property type="project" value="UniProtKB-KW"/>
</dbReference>
<protein>
    <submittedName>
        <fullName evidence="3">Helicase related</fullName>
    </submittedName>
</protein>
<proteinExistence type="predicted"/>
<feature type="transmembrane region" description="Helical" evidence="1">
    <location>
        <begin position="599"/>
        <end position="617"/>
    </location>
</feature>
<dbReference type="InterPro" id="IPR029052">
    <property type="entry name" value="Metallo-depent_PP-like"/>
</dbReference>
<keyword evidence="4" id="KW-1185">Reference proteome</keyword>
<dbReference type="PANTHER" id="PTHR14795:SF0">
    <property type="entry name" value="TRANSMEMBRANE PROTEIN 62"/>
    <property type="match status" value="1"/>
</dbReference>
<keyword evidence="1" id="KW-0812">Transmembrane</keyword>
<comment type="caution">
    <text evidence="3">The sequence shown here is derived from an EMBL/GenBank/DDBJ whole genome shotgun (WGS) entry which is preliminary data.</text>
</comment>
<accession>A0ABQ8Z4F0</accession>
<feature type="transmembrane region" description="Helical" evidence="1">
    <location>
        <begin position="473"/>
        <end position="493"/>
    </location>
</feature>
<dbReference type="Gene3D" id="3.60.21.10">
    <property type="match status" value="1"/>
</dbReference>
<gene>
    <name evidence="3" type="ORF">M0813_01548</name>
</gene>
<keyword evidence="3" id="KW-0547">Nucleotide-binding</keyword>
<feature type="domain" description="Calcineurin-like phosphoesterase" evidence="2">
    <location>
        <begin position="59"/>
        <end position="291"/>
    </location>
</feature>
<dbReference type="Proteomes" id="UP001150062">
    <property type="component" value="Unassembled WGS sequence"/>
</dbReference>
<keyword evidence="3" id="KW-0378">Hydrolase</keyword>
<evidence type="ECO:0000313" key="4">
    <source>
        <dbReference type="Proteomes" id="UP001150062"/>
    </source>
</evidence>